<name>A0A820F9N3_9BILA</name>
<organism evidence="1 2">
    <name type="scientific">Rotaria sordida</name>
    <dbReference type="NCBI Taxonomy" id="392033"/>
    <lineage>
        <taxon>Eukaryota</taxon>
        <taxon>Metazoa</taxon>
        <taxon>Spiralia</taxon>
        <taxon>Gnathifera</taxon>
        <taxon>Rotifera</taxon>
        <taxon>Eurotatoria</taxon>
        <taxon>Bdelloidea</taxon>
        <taxon>Philodinida</taxon>
        <taxon>Philodinidae</taxon>
        <taxon>Rotaria</taxon>
    </lineage>
</organism>
<reference evidence="1" key="1">
    <citation type="submission" date="2021-02" db="EMBL/GenBank/DDBJ databases">
        <authorList>
            <person name="Nowell W R."/>
        </authorList>
    </citation>
    <scope>NUCLEOTIDE SEQUENCE</scope>
</reference>
<gene>
    <name evidence="1" type="ORF">JBS370_LOCUS38953</name>
</gene>
<feature type="non-terminal residue" evidence="1">
    <location>
        <position position="1"/>
    </location>
</feature>
<accession>A0A820F9N3</accession>
<dbReference type="Proteomes" id="UP000663836">
    <property type="component" value="Unassembled WGS sequence"/>
</dbReference>
<comment type="caution">
    <text evidence="1">The sequence shown here is derived from an EMBL/GenBank/DDBJ whole genome shotgun (WGS) entry which is preliminary data.</text>
</comment>
<dbReference type="EMBL" id="CAJOBD010023920">
    <property type="protein sequence ID" value="CAF4257555.1"/>
    <property type="molecule type" value="Genomic_DNA"/>
</dbReference>
<protein>
    <submittedName>
        <fullName evidence="1">Uncharacterized protein</fullName>
    </submittedName>
</protein>
<dbReference type="AlphaFoldDB" id="A0A820F9N3"/>
<evidence type="ECO:0000313" key="2">
    <source>
        <dbReference type="Proteomes" id="UP000663836"/>
    </source>
</evidence>
<proteinExistence type="predicted"/>
<evidence type="ECO:0000313" key="1">
    <source>
        <dbReference type="EMBL" id="CAF4257555.1"/>
    </source>
</evidence>
<sequence>KCHLFRQDIPDTRYYIDIFTLPYTFKDFPDVTNCILSKSTRPYDNEYLTCDRVINVHYKSTYFTVSILSHARFCNIQSLSLSLPFHDLFLSVSQLQLLLDRAVRLHSLRCFHWSLSNRQLLLMEITSISVRRLDLQDYNCDFDEEQCIQLSHSPLGIQCETLLITVKNRTNILKLVNNMSNLQALNVQCLDDNWTDENDLTSSIDDELVEWLRQQLPSTCTIMRDTFHVHDIRLWIR</sequence>